<feature type="compositionally biased region" description="Basic residues" evidence="1">
    <location>
        <begin position="304"/>
        <end position="314"/>
    </location>
</feature>
<evidence type="ECO:0000313" key="4">
    <source>
        <dbReference type="Proteomes" id="UP000719412"/>
    </source>
</evidence>
<dbReference type="AlphaFoldDB" id="A0A8J6LA25"/>
<dbReference type="PANTHER" id="PTHR13423:SF2">
    <property type="entry name" value="OUT AT FIRST PROTEIN HOMOLOG"/>
    <property type="match status" value="1"/>
</dbReference>
<feature type="region of interest" description="Disordered" evidence="1">
    <location>
        <begin position="304"/>
        <end position="338"/>
    </location>
</feature>
<dbReference type="EMBL" id="JABDTM020024407">
    <property type="protein sequence ID" value="KAH0814314.1"/>
    <property type="molecule type" value="Genomic_DNA"/>
</dbReference>
<dbReference type="Proteomes" id="UP000719412">
    <property type="component" value="Unassembled WGS sequence"/>
</dbReference>
<gene>
    <name evidence="3" type="ORF">GEV33_008477</name>
</gene>
<evidence type="ECO:0000259" key="2">
    <source>
        <dbReference type="Pfam" id="PF22873"/>
    </source>
</evidence>
<reference evidence="3" key="2">
    <citation type="submission" date="2021-08" db="EMBL/GenBank/DDBJ databases">
        <authorList>
            <person name="Eriksson T."/>
        </authorList>
    </citation>
    <scope>NUCLEOTIDE SEQUENCE</scope>
    <source>
        <strain evidence="3">Stoneville</strain>
        <tissue evidence="3">Whole head</tissue>
    </source>
</reference>
<sequence length="434" mass="48226">MKIAAAAASPVSKKIIRNDADFRVPINMPTVFKASRRDGSILGMGKNLPCLMDETINFVIGPRGQTRPIDGALLFMDVVFALLHIPRPSGIPETTYLTALKSFPSSVNHFLSNSVEDEVRPAVPVCTNMKKMRSPCRCHLELCIGWYPCGLKYCKGKGQSKNSVMTYRCGIKTCRKCHLFAYYVAQKQQCLATVRLPSANVAQVAPPCGQQLSNFRVHLGKPSRSGTAAAAAVSMQLIPRRCSTVKGADSETRMPYFAQVGSAVLHQISQVGQVRCMHFKENIHSCISVRLVRLKVRNEYLRKSGKRQNGRRKCTSFDAAPPGNGATASERQTGGRMDPLPLYRTKDYSLCVGFRRGIRRLDLDTRTANKTRRLTDVGRDICERRDEEPLISGAFCGTNVEATPATEKNLIPFKFNGSRDVRWCGDYKIKLIPF</sequence>
<comment type="caution">
    <text evidence="3">The sequence shown here is derived from an EMBL/GenBank/DDBJ whole genome shotgun (WGS) entry which is preliminary data.</text>
</comment>
<reference evidence="3" key="1">
    <citation type="journal article" date="2020" name="J Insects Food Feed">
        <title>The yellow mealworm (Tenebrio molitor) genome: a resource for the emerging insects as food and feed industry.</title>
        <authorList>
            <person name="Eriksson T."/>
            <person name="Andere A."/>
            <person name="Kelstrup H."/>
            <person name="Emery V."/>
            <person name="Picard C."/>
        </authorList>
    </citation>
    <scope>NUCLEOTIDE SEQUENCE</scope>
    <source>
        <strain evidence="3">Stoneville</strain>
        <tissue evidence="3">Whole head</tissue>
    </source>
</reference>
<dbReference type="PANTHER" id="PTHR13423">
    <property type="entry name" value="OUT AT FIRST"/>
    <property type="match status" value="1"/>
</dbReference>
<dbReference type="InterPro" id="IPR026315">
    <property type="entry name" value="Oaf"/>
</dbReference>
<dbReference type="InterPro" id="IPR053897">
    <property type="entry name" value="Oaf_C"/>
</dbReference>
<protein>
    <recommendedName>
        <fullName evidence="2">Out at first C-terminal domain-containing protein</fullName>
    </recommendedName>
</protein>
<evidence type="ECO:0000256" key="1">
    <source>
        <dbReference type="SAM" id="MobiDB-lite"/>
    </source>
</evidence>
<organism evidence="3 4">
    <name type="scientific">Tenebrio molitor</name>
    <name type="common">Yellow mealworm beetle</name>
    <dbReference type="NCBI Taxonomy" id="7067"/>
    <lineage>
        <taxon>Eukaryota</taxon>
        <taxon>Metazoa</taxon>
        <taxon>Ecdysozoa</taxon>
        <taxon>Arthropoda</taxon>
        <taxon>Hexapoda</taxon>
        <taxon>Insecta</taxon>
        <taxon>Pterygota</taxon>
        <taxon>Neoptera</taxon>
        <taxon>Endopterygota</taxon>
        <taxon>Coleoptera</taxon>
        <taxon>Polyphaga</taxon>
        <taxon>Cucujiformia</taxon>
        <taxon>Tenebrionidae</taxon>
        <taxon>Tenebrio</taxon>
    </lineage>
</organism>
<feature type="domain" description="Out at first C-terminal" evidence="2">
    <location>
        <begin position="126"/>
        <end position="192"/>
    </location>
</feature>
<name>A0A8J6LA25_TENMO</name>
<keyword evidence="4" id="KW-1185">Reference proteome</keyword>
<accession>A0A8J6LA25</accession>
<evidence type="ECO:0000313" key="3">
    <source>
        <dbReference type="EMBL" id="KAH0814314.1"/>
    </source>
</evidence>
<dbReference type="Pfam" id="PF22873">
    <property type="entry name" value="OAF_C"/>
    <property type="match status" value="1"/>
</dbReference>
<proteinExistence type="predicted"/>